<evidence type="ECO:0000313" key="2">
    <source>
        <dbReference type="Proteomes" id="UP000663067"/>
    </source>
</evidence>
<proteinExistence type="predicted"/>
<protein>
    <submittedName>
        <fullName evidence="1">Uncharacterized protein</fullName>
    </submittedName>
</protein>
<keyword evidence="2" id="KW-1185">Reference proteome</keyword>
<name>A0ABX7S3E7_9BIFI</name>
<dbReference type="RefSeq" id="WP_133124970.1">
    <property type="nucleotide sequence ID" value="NZ_CP071591.1"/>
</dbReference>
<evidence type="ECO:0000313" key="1">
    <source>
        <dbReference type="EMBL" id="QSY57726.1"/>
    </source>
</evidence>
<gene>
    <name evidence="1" type="ORF">BLI708_11130</name>
</gene>
<dbReference type="EMBL" id="CP071591">
    <property type="protein sequence ID" value="QSY57726.1"/>
    <property type="molecule type" value="Genomic_DNA"/>
</dbReference>
<sequence>MRLPLRESITKQSAAIGNDDNIAERQIVQFLHGQSNLFTDGIGRDALAAIYQRCPSQRELVPRKDDKNMSLLHSTVSALVV</sequence>
<accession>A0ABX7S3E7</accession>
<organism evidence="1 2">
    <name type="scientific">Bifidobacterium imperatoris</name>
    <dbReference type="NCBI Taxonomy" id="2020965"/>
    <lineage>
        <taxon>Bacteria</taxon>
        <taxon>Bacillati</taxon>
        <taxon>Actinomycetota</taxon>
        <taxon>Actinomycetes</taxon>
        <taxon>Bifidobacteriales</taxon>
        <taxon>Bifidobacteriaceae</taxon>
        <taxon>Bifidobacterium</taxon>
    </lineage>
</organism>
<reference evidence="1 2" key="1">
    <citation type="submission" date="2021-03" db="EMBL/GenBank/DDBJ databases">
        <title>Genome sequencing of Bifidobacterium imperatoris JCM 32708.</title>
        <authorList>
            <person name="Kim J."/>
        </authorList>
    </citation>
    <scope>NUCLEOTIDE SEQUENCE [LARGE SCALE GENOMIC DNA]</scope>
    <source>
        <strain evidence="1 2">JCM 32708</strain>
    </source>
</reference>
<dbReference type="Proteomes" id="UP000663067">
    <property type="component" value="Chromosome"/>
</dbReference>